<protein>
    <submittedName>
        <fullName evidence="1">Uncharacterized protein</fullName>
    </submittedName>
</protein>
<gene>
    <name evidence="1" type="ORF">APR42_07625</name>
</gene>
<evidence type="ECO:0000313" key="1">
    <source>
        <dbReference type="EMBL" id="KRG28634.1"/>
    </source>
</evidence>
<proteinExistence type="predicted"/>
<reference evidence="1" key="1">
    <citation type="submission" date="2015-10" db="EMBL/GenBank/DDBJ databases">
        <title>Draft genome sequence of Salegentibacter mishustinae KCTC 12263.</title>
        <authorList>
            <person name="Lin W."/>
            <person name="Zheng Q."/>
        </authorList>
    </citation>
    <scope>NUCLEOTIDE SEQUENCE [LARGE SCALE GENOMIC DNA]</scope>
    <source>
        <strain evidence="1">KCTC 12263</strain>
    </source>
</reference>
<comment type="caution">
    <text evidence="1">The sequence shown here is derived from an EMBL/GenBank/DDBJ whole genome shotgun (WGS) entry which is preliminary data.</text>
</comment>
<name>A0A0Q9ZG86_9FLAO</name>
<sequence length="103" mass="12063">MLEIEKGIYKLNEFGLICQYDKISMTLLMATAERDNNDVWFYPVYILNQEWGTEKDALDMVELISIARIQLNLPQNPDRDFNTINFIKYGNGIDVTDIRYFGT</sequence>
<dbReference type="AlphaFoldDB" id="A0A0Q9ZG86"/>
<dbReference type="EMBL" id="LKTP01000023">
    <property type="protein sequence ID" value="KRG28634.1"/>
    <property type="molecule type" value="Genomic_DNA"/>
</dbReference>
<organism evidence="1 2">
    <name type="scientific">Salegentibacter mishustinae</name>
    <dbReference type="NCBI Taxonomy" id="270918"/>
    <lineage>
        <taxon>Bacteria</taxon>
        <taxon>Pseudomonadati</taxon>
        <taxon>Bacteroidota</taxon>
        <taxon>Flavobacteriia</taxon>
        <taxon>Flavobacteriales</taxon>
        <taxon>Flavobacteriaceae</taxon>
        <taxon>Salegentibacter</taxon>
    </lineage>
</organism>
<dbReference type="Proteomes" id="UP000051643">
    <property type="component" value="Unassembled WGS sequence"/>
</dbReference>
<keyword evidence="2" id="KW-1185">Reference proteome</keyword>
<accession>A0A0Q9ZG86</accession>
<dbReference type="RefSeq" id="WP_103294478.1">
    <property type="nucleotide sequence ID" value="NZ_BMWR01000001.1"/>
</dbReference>
<evidence type="ECO:0000313" key="2">
    <source>
        <dbReference type="Proteomes" id="UP000051643"/>
    </source>
</evidence>